<accession>A0A830H3G7</accession>
<dbReference type="InterPro" id="IPR018108">
    <property type="entry name" value="MCP_transmembrane"/>
</dbReference>
<dbReference type="AlphaFoldDB" id="A0A830H3G7"/>
<comment type="subcellular location">
    <subcellularLocation>
        <location evidence="1">Membrane</location>
        <topology evidence="1">Multi-pass membrane protein</topology>
    </subcellularLocation>
</comment>
<feature type="compositionally biased region" description="Low complexity" evidence="8">
    <location>
        <begin position="11"/>
        <end position="43"/>
    </location>
</feature>
<dbReference type="PRINTS" id="PR00926">
    <property type="entry name" value="MITOCARRIER"/>
</dbReference>
<dbReference type="InterPro" id="IPR002067">
    <property type="entry name" value="MCP"/>
</dbReference>
<feature type="compositionally biased region" description="Low complexity" evidence="8">
    <location>
        <begin position="344"/>
        <end position="357"/>
    </location>
</feature>
<keyword evidence="10" id="KW-1185">Reference proteome</keyword>
<feature type="repeat" description="Solcar" evidence="6">
    <location>
        <begin position="280"/>
        <end position="441"/>
    </location>
</feature>
<comment type="caution">
    <text evidence="9">The sequence shown here is derived from an EMBL/GenBank/DDBJ whole genome shotgun (WGS) entry which is preliminary data.</text>
</comment>
<dbReference type="GO" id="GO:0055085">
    <property type="term" value="P:transmembrane transport"/>
    <property type="evidence" value="ECO:0007669"/>
    <property type="project" value="InterPro"/>
</dbReference>
<dbReference type="PANTHER" id="PTHR24089">
    <property type="entry name" value="SOLUTE CARRIER FAMILY 25"/>
    <property type="match status" value="1"/>
</dbReference>
<comment type="similarity">
    <text evidence="7">Belongs to the mitochondrial carrier (TC 2.A.29) family.</text>
</comment>
<keyword evidence="5 6" id="KW-0472">Membrane</keyword>
<dbReference type="OrthoDB" id="270584at2759"/>
<evidence type="ECO:0000256" key="8">
    <source>
        <dbReference type="SAM" id="MobiDB-lite"/>
    </source>
</evidence>
<keyword evidence="4" id="KW-0677">Repeat</keyword>
<evidence type="ECO:0000256" key="2">
    <source>
        <dbReference type="ARBA" id="ARBA00022448"/>
    </source>
</evidence>
<keyword evidence="2 7" id="KW-0813">Transport</keyword>
<evidence type="ECO:0000256" key="5">
    <source>
        <dbReference type="ARBA" id="ARBA00023136"/>
    </source>
</evidence>
<feature type="region of interest" description="Disordered" evidence="8">
    <location>
        <begin position="324"/>
        <end position="371"/>
    </location>
</feature>
<gene>
    <name evidence="9" type="ORF">PPROV_000030000</name>
</gene>
<dbReference type="InterPro" id="IPR023395">
    <property type="entry name" value="MCP_dom_sf"/>
</dbReference>
<dbReference type="Gene3D" id="1.50.40.10">
    <property type="entry name" value="Mitochondrial carrier domain"/>
    <property type="match status" value="1"/>
</dbReference>
<feature type="region of interest" description="Disordered" evidence="8">
    <location>
        <begin position="1"/>
        <end position="44"/>
    </location>
</feature>
<evidence type="ECO:0000256" key="7">
    <source>
        <dbReference type="RuleBase" id="RU000488"/>
    </source>
</evidence>
<name>A0A830H3G7_9CHLO</name>
<evidence type="ECO:0000256" key="1">
    <source>
        <dbReference type="ARBA" id="ARBA00004141"/>
    </source>
</evidence>
<proteinExistence type="inferred from homology"/>
<reference evidence="9" key="1">
    <citation type="submission" date="2020-10" db="EMBL/GenBank/DDBJ databases">
        <title>Unveiling of a novel bifunctional photoreceptor, Dualchrome1, isolated from a cosmopolitan green alga.</title>
        <authorList>
            <person name="Suzuki S."/>
            <person name="Kawachi M."/>
        </authorList>
    </citation>
    <scope>NUCLEOTIDE SEQUENCE</scope>
    <source>
        <strain evidence="9">NIES 2893</strain>
    </source>
</reference>
<feature type="compositionally biased region" description="Pro residues" evidence="8">
    <location>
        <begin position="332"/>
        <end position="343"/>
    </location>
</feature>
<dbReference type="Proteomes" id="UP000660262">
    <property type="component" value="Unassembled WGS sequence"/>
</dbReference>
<evidence type="ECO:0000256" key="4">
    <source>
        <dbReference type="ARBA" id="ARBA00022737"/>
    </source>
</evidence>
<sequence length="450" mass="46982">MAPRPLQTLQPSPSSPHEYRESMAGMKSAMSPSPASSHVSLPPTYNPKHNVGAVARALTAGGIAGAVSRTAVAPLERLKILQQVEGPGIANSPYATTWGGLRHMWREEGLRGWLRGNGSNCIRIVPNSAIKFVFYEALTDAIRAGGHHSASGVGDELSPLQRLGAGAVAGVVGMSATYPLDMVRGRLTVEGTSGRYRSVAHATRLIIREEGVMALYKGWLPSVLGVVPYMGLNFAVYATLKDRFVHASRDAALAVHNAAVARGEIAPDVVPKLPSSERDLTVTTRLACGAVAGACGQTVAFPFDVVRRRLQMVGFSDTAKSGAASASASASSPPPPPPPPPPSSSRLPSSAPSSGASPSPPPSSRLAPAATASAAASATRAASSSSSIPAMPRYTGMFDCFATVVREEGFGALWRGILPNYYKVVPSIAIAFVTYDVLKEMLDVEFKISA</sequence>
<feature type="repeat" description="Solcar" evidence="6">
    <location>
        <begin position="157"/>
        <end position="243"/>
    </location>
</feature>
<evidence type="ECO:0008006" key="11">
    <source>
        <dbReference type="Google" id="ProtNLM"/>
    </source>
</evidence>
<dbReference type="Pfam" id="PF00153">
    <property type="entry name" value="Mito_carr"/>
    <property type="match status" value="4"/>
</dbReference>
<keyword evidence="3 6" id="KW-0812">Transmembrane</keyword>
<protein>
    <recommendedName>
        <fullName evidence="11">Mitochondrial carrier protein</fullName>
    </recommendedName>
</protein>
<dbReference type="PROSITE" id="PS50920">
    <property type="entry name" value="SOLCAR"/>
    <property type="match status" value="3"/>
</dbReference>
<feature type="repeat" description="Solcar" evidence="6">
    <location>
        <begin position="52"/>
        <end position="141"/>
    </location>
</feature>
<organism evidence="9 10">
    <name type="scientific">Pycnococcus provasolii</name>
    <dbReference type="NCBI Taxonomy" id="41880"/>
    <lineage>
        <taxon>Eukaryota</taxon>
        <taxon>Viridiplantae</taxon>
        <taxon>Chlorophyta</taxon>
        <taxon>Pseudoscourfieldiophyceae</taxon>
        <taxon>Pseudoscourfieldiales</taxon>
        <taxon>Pycnococcaceae</taxon>
        <taxon>Pycnococcus</taxon>
    </lineage>
</organism>
<evidence type="ECO:0000313" key="10">
    <source>
        <dbReference type="Proteomes" id="UP000660262"/>
    </source>
</evidence>
<dbReference type="EMBL" id="BNJQ01000001">
    <property type="protein sequence ID" value="GHP01544.1"/>
    <property type="molecule type" value="Genomic_DNA"/>
</dbReference>
<dbReference type="GO" id="GO:0016020">
    <property type="term" value="C:membrane"/>
    <property type="evidence" value="ECO:0007669"/>
    <property type="project" value="UniProtKB-SubCell"/>
</dbReference>
<evidence type="ECO:0000256" key="3">
    <source>
        <dbReference type="ARBA" id="ARBA00022692"/>
    </source>
</evidence>
<evidence type="ECO:0000313" key="9">
    <source>
        <dbReference type="EMBL" id="GHP01544.1"/>
    </source>
</evidence>
<dbReference type="SUPFAM" id="SSF103506">
    <property type="entry name" value="Mitochondrial carrier"/>
    <property type="match status" value="2"/>
</dbReference>
<evidence type="ECO:0000256" key="6">
    <source>
        <dbReference type="PROSITE-ProRule" id="PRU00282"/>
    </source>
</evidence>